<dbReference type="EMBL" id="FLQX01000139">
    <property type="protein sequence ID" value="SBT08680.1"/>
    <property type="molecule type" value="Genomic_DNA"/>
</dbReference>
<dbReference type="InterPro" id="IPR036909">
    <property type="entry name" value="Cyt_c-like_dom_sf"/>
</dbReference>
<protein>
    <submittedName>
        <fullName evidence="2">Cytochrome c553</fullName>
    </submittedName>
</protein>
<dbReference type="SUPFAM" id="SSF46626">
    <property type="entry name" value="Cytochrome c"/>
    <property type="match status" value="1"/>
</dbReference>
<name>A0A1A8XUE1_9PROT</name>
<reference evidence="2 3" key="1">
    <citation type="submission" date="2016-06" db="EMBL/GenBank/DDBJ databases">
        <authorList>
            <person name="Kjaerup R.B."/>
            <person name="Dalgaard T.S."/>
            <person name="Juul-Madsen H.R."/>
        </authorList>
    </citation>
    <scope>NUCLEOTIDE SEQUENCE [LARGE SCALE GENOMIC DNA]</scope>
    <source>
        <strain evidence="2">3</strain>
    </source>
</reference>
<accession>A0A1A8XUE1</accession>
<dbReference type="RefSeq" id="WP_245754630.1">
    <property type="nucleotide sequence ID" value="NZ_FLQX01000139.1"/>
</dbReference>
<dbReference type="GO" id="GO:0020037">
    <property type="term" value="F:heme binding"/>
    <property type="evidence" value="ECO:0007669"/>
    <property type="project" value="InterPro"/>
</dbReference>
<evidence type="ECO:0000313" key="2">
    <source>
        <dbReference type="EMBL" id="SBT08680.1"/>
    </source>
</evidence>
<feature type="signal peptide" evidence="1">
    <location>
        <begin position="1"/>
        <end position="20"/>
    </location>
</feature>
<dbReference type="GO" id="GO:0009055">
    <property type="term" value="F:electron transfer activity"/>
    <property type="evidence" value="ECO:0007669"/>
    <property type="project" value="InterPro"/>
</dbReference>
<evidence type="ECO:0000256" key="1">
    <source>
        <dbReference type="SAM" id="SignalP"/>
    </source>
</evidence>
<feature type="chain" id="PRO_5008381741" evidence="1">
    <location>
        <begin position="21"/>
        <end position="85"/>
    </location>
</feature>
<dbReference type="Gene3D" id="1.10.760.10">
    <property type="entry name" value="Cytochrome c-like domain"/>
    <property type="match status" value="1"/>
</dbReference>
<dbReference type="STRING" id="1860102.ACCAA_600030"/>
<proteinExistence type="predicted"/>
<sequence>MYKPLTFAFFVALIPAFALAQPPAEKKADIEIRDYKGNTSPTEKVEALRLTGNAKAGQAEYEEYCAACHLPMGSGNPDGSICCVR</sequence>
<evidence type="ECO:0000313" key="3">
    <source>
        <dbReference type="Proteomes" id="UP000199169"/>
    </source>
</evidence>
<dbReference type="AlphaFoldDB" id="A0A1A8XUE1"/>
<gene>
    <name evidence="2" type="ORF">ACCAA_600030</name>
</gene>
<keyword evidence="3" id="KW-1185">Reference proteome</keyword>
<dbReference type="Proteomes" id="UP000199169">
    <property type="component" value="Unassembled WGS sequence"/>
</dbReference>
<organism evidence="2 3">
    <name type="scientific">Candidatus Accumulibacter aalborgensis</name>
    <dbReference type="NCBI Taxonomy" id="1860102"/>
    <lineage>
        <taxon>Bacteria</taxon>
        <taxon>Pseudomonadati</taxon>
        <taxon>Pseudomonadota</taxon>
        <taxon>Betaproteobacteria</taxon>
        <taxon>Candidatus Accumulibacter</taxon>
    </lineage>
</organism>
<keyword evidence="1" id="KW-0732">Signal</keyword>